<dbReference type="eggNOG" id="COG3920">
    <property type="taxonomic scope" value="Bacteria"/>
</dbReference>
<accession>E1R811</accession>
<feature type="transmembrane region" description="Helical" evidence="8">
    <location>
        <begin position="90"/>
        <end position="107"/>
    </location>
</feature>
<feature type="transmembrane region" description="Helical" evidence="8">
    <location>
        <begin position="38"/>
        <end position="59"/>
    </location>
</feature>
<dbReference type="KEGG" id="ssm:Spirs_3780"/>
<sequence length="350" mass="38698">MQNIVEGREAILNQLLKSVTLWGLLAYIPSMYASLKEGLYVLAFIDTLIYAILALIILHPKMPYRFKLIVIVSITLILGAVVLFQTGNKGAGYIWLLFSVVISALFGTRRGIAASITASLIILIFYFLLGRSGIISGRHTAVEITVITSNLMLVSIILAMIIQRLLTILQNELEEKDTLLQLLHHRVKNNLQMVDSLISLNSESKDQTEVTLAALSSEISAISAANEILLSNPGKKEFELSDIVRALCRADHDEVFGNGILTASPEQITEIAVGIADLLSQLGRTTDLSIRVETDYASSHILLKITPRAERHEKDLFSALSLRRLILPSEHILRSERGNELLVSIPQKSH</sequence>
<feature type="transmembrane region" description="Helical" evidence="8">
    <location>
        <begin position="112"/>
        <end position="129"/>
    </location>
</feature>
<evidence type="ECO:0000259" key="9">
    <source>
        <dbReference type="Pfam" id="PF07568"/>
    </source>
</evidence>
<dbReference type="PANTHER" id="PTHR41523:SF8">
    <property type="entry name" value="ETHYLENE RESPONSE SENSOR PROTEIN"/>
    <property type="match status" value="1"/>
</dbReference>
<keyword evidence="6 11" id="KW-0418">Kinase</keyword>
<evidence type="ECO:0000259" key="10">
    <source>
        <dbReference type="Pfam" id="PF20969"/>
    </source>
</evidence>
<reference evidence="11 12" key="1">
    <citation type="journal article" date="2010" name="Stand. Genomic Sci.">
        <title>Complete genome sequence of Spirochaeta smaragdinae type strain (SEBR 4228).</title>
        <authorList>
            <person name="Mavromatis K."/>
            <person name="Yasawong M."/>
            <person name="Chertkov O."/>
            <person name="Lapidus A."/>
            <person name="Lucas S."/>
            <person name="Nolan M."/>
            <person name="Del Rio T.G."/>
            <person name="Tice H."/>
            <person name="Cheng J.F."/>
            <person name="Pitluck S."/>
            <person name="Liolios K."/>
            <person name="Ivanova N."/>
            <person name="Tapia R."/>
            <person name="Han C."/>
            <person name="Bruce D."/>
            <person name="Goodwin L."/>
            <person name="Pati A."/>
            <person name="Chen A."/>
            <person name="Palaniappan K."/>
            <person name="Land M."/>
            <person name="Hauser L."/>
            <person name="Chang Y.J."/>
            <person name="Jeffries C.D."/>
            <person name="Detter J.C."/>
            <person name="Rohde M."/>
            <person name="Brambilla E."/>
            <person name="Spring S."/>
            <person name="Goker M."/>
            <person name="Sikorski J."/>
            <person name="Woyke T."/>
            <person name="Bristow J."/>
            <person name="Eisen J.A."/>
            <person name="Markowitz V."/>
            <person name="Hugenholtz P."/>
            <person name="Klenk H.P."/>
            <person name="Kyrpides N.C."/>
        </authorList>
    </citation>
    <scope>NUCLEOTIDE SEQUENCE [LARGE SCALE GENOMIC DNA]</scope>
    <source>
        <strain evidence="12">DSM 11293 / JCM 15392 / SEBR 4228</strain>
    </source>
</reference>
<gene>
    <name evidence="11" type="ordered locus">Spirs_3780</name>
</gene>
<comment type="catalytic activity">
    <reaction evidence="1">
        <text>ATP + protein L-histidine = ADP + protein N-phospho-L-histidine.</text>
        <dbReference type="EC" id="2.7.13.3"/>
    </reaction>
</comment>
<keyword evidence="12" id="KW-1185">Reference proteome</keyword>
<keyword evidence="4" id="KW-0808">Transferase</keyword>
<feature type="transmembrane region" description="Helical" evidence="8">
    <location>
        <begin position="12"/>
        <end position="32"/>
    </location>
</feature>
<feature type="transmembrane region" description="Helical" evidence="8">
    <location>
        <begin position="66"/>
        <end position="84"/>
    </location>
</feature>
<dbReference type="STRING" id="573413.Spirs_3780"/>
<dbReference type="InterPro" id="IPR011495">
    <property type="entry name" value="Sig_transdc_His_kin_sub2_dim/P"/>
</dbReference>
<proteinExistence type="predicted"/>
<keyword evidence="5" id="KW-0547">Nucleotide-binding</keyword>
<dbReference type="GO" id="GO:0005524">
    <property type="term" value="F:ATP binding"/>
    <property type="evidence" value="ECO:0007669"/>
    <property type="project" value="UniProtKB-KW"/>
</dbReference>
<evidence type="ECO:0000313" key="11">
    <source>
        <dbReference type="EMBL" id="ADK82866.1"/>
    </source>
</evidence>
<dbReference type="Gene3D" id="3.30.450.20">
    <property type="entry name" value="PAS domain"/>
    <property type="match status" value="1"/>
</dbReference>
<evidence type="ECO:0000256" key="3">
    <source>
        <dbReference type="ARBA" id="ARBA00022553"/>
    </source>
</evidence>
<evidence type="ECO:0000313" key="12">
    <source>
        <dbReference type="Proteomes" id="UP000002318"/>
    </source>
</evidence>
<protein>
    <recommendedName>
        <fullName evidence="2">histidine kinase</fullName>
        <ecNumber evidence="2">2.7.13.3</ecNumber>
    </recommendedName>
</protein>
<name>E1R811_SEDSS</name>
<dbReference type="RefSeq" id="WP_013256325.1">
    <property type="nucleotide sequence ID" value="NC_014364.1"/>
</dbReference>
<dbReference type="EMBL" id="CP002116">
    <property type="protein sequence ID" value="ADK82866.1"/>
    <property type="molecule type" value="Genomic_DNA"/>
</dbReference>
<keyword evidence="8" id="KW-1133">Transmembrane helix</keyword>
<feature type="transmembrane region" description="Helical" evidence="8">
    <location>
        <begin position="141"/>
        <end position="162"/>
    </location>
</feature>
<evidence type="ECO:0000256" key="2">
    <source>
        <dbReference type="ARBA" id="ARBA00012438"/>
    </source>
</evidence>
<evidence type="ECO:0000256" key="6">
    <source>
        <dbReference type="ARBA" id="ARBA00022777"/>
    </source>
</evidence>
<keyword evidence="7" id="KW-0067">ATP-binding</keyword>
<dbReference type="AlphaFoldDB" id="E1R811"/>
<dbReference type="InterPro" id="IPR048437">
    <property type="entry name" value="MASE11"/>
</dbReference>
<dbReference type="Pfam" id="PF07568">
    <property type="entry name" value="HisKA_2"/>
    <property type="match status" value="1"/>
</dbReference>
<dbReference type="EC" id="2.7.13.3" evidence="2"/>
<dbReference type="HOGENOM" id="CLU_792035_0_0_12"/>
<dbReference type="Pfam" id="PF20969">
    <property type="entry name" value="MASE11"/>
    <property type="match status" value="1"/>
</dbReference>
<evidence type="ECO:0000256" key="7">
    <source>
        <dbReference type="ARBA" id="ARBA00022840"/>
    </source>
</evidence>
<keyword evidence="8" id="KW-0812">Transmembrane</keyword>
<evidence type="ECO:0000256" key="8">
    <source>
        <dbReference type="SAM" id="Phobius"/>
    </source>
</evidence>
<evidence type="ECO:0000256" key="4">
    <source>
        <dbReference type="ARBA" id="ARBA00022679"/>
    </source>
</evidence>
<evidence type="ECO:0000256" key="1">
    <source>
        <dbReference type="ARBA" id="ARBA00000085"/>
    </source>
</evidence>
<dbReference type="Proteomes" id="UP000002318">
    <property type="component" value="Chromosome"/>
</dbReference>
<dbReference type="PANTHER" id="PTHR41523">
    <property type="entry name" value="TWO-COMPONENT SYSTEM SENSOR PROTEIN"/>
    <property type="match status" value="1"/>
</dbReference>
<keyword evidence="8" id="KW-0472">Membrane</keyword>
<feature type="domain" description="MASE11" evidence="10">
    <location>
        <begin position="8"/>
        <end position="167"/>
    </location>
</feature>
<feature type="domain" description="Signal transduction histidine kinase subgroup 2 dimerisation and phosphoacceptor" evidence="9">
    <location>
        <begin position="183"/>
        <end position="249"/>
    </location>
</feature>
<organism evidence="11 12">
    <name type="scientific">Sediminispirochaeta smaragdinae (strain DSM 11293 / JCM 15392 / SEBR 4228)</name>
    <name type="common">Spirochaeta smaragdinae</name>
    <dbReference type="NCBI Taxonomy" id="573413"/>
    <lineage>
        <taxon>Bacteria</taxon>
        <taxon>Pseudomonadati</taxon>
        <taxon>Spirochaetota</taxon>
        <taxon>Spirochaetia</taxon>
        <taxon>Spirochaetales</taxon>
        <taxon>Spirochaetaceae</taxon>
        <taxon>Sediminispirochaeta</taxon>
    </lineage>
</organism>
<dbReference type="GO" id="GO:0004673">
    <property type="term" value="F:protein histidine kinase activity"/>
    <property type="evidence" value="ECO:0007669"/>
    <property type="project" value="UniProtKB-EC"/>
</dbReference>
<keyword evidence="3" id="KW-0597">Phosphoprotein</keyword>
<evidence type="ECO:0000256" key="5">
    <source>
        <dbReference type="ARBA" id="ARBA00022741"/>
    </source>
</evidence>